<feature type="chain" id="PRO_5015515262" description="Secretion system C-terminal sorting domain-containing protein" evidence="3">
    <location>
        <begin position="19"/>
        <end position="330"/>
    </location>
</feature>
<sequence length="330" mass="34683">MKTTLLSLFSLITAAASAQSVASYYGDNNTAYTLFSAVVPLDHSATGANQTWNFSGLTATGNVVDVVGAPTGPEATTYPGTTGTSTTSGTENGSPTTSKIFSKDVAGAISVTGVASDGLILNYSADNASVGTYPLAFGYSNSDSVAGTFTYTTYSGTFSGNVTTTVDAYGTLTLDPGPDNMNVVRIKTTQTIDLFYPPFGDVGDVIITSYSYYEAGSNSPLFRTATTTMVVALLSINQTRTRVEIMSSALGLDDMNRNTVQLLPNPAQDVLHVVSDGNQTVRLIRLIDMNGRIVSQSSASSMNVSQLQKGMYFAEITTDSGTFTKKVIKQ</sequence>
<evidence type="ECO:0000256" key="2">
    <source>
        <dbReference type="SAM" id="MobiDB-lite"/>
    </source>
</evidence>
<dbReference type="KEGG" id="fpal:HYN49_01625"/>
<keyword evidence="1 3" id="KW-0732">Signal</keyword>
<feature type="signal peptide" evidence="3">
    <location>
        <begin position="1"/>
        <end position="18"/>
    </location>
</feature>
<accession>A0A2S1SE96</accession>
<feature type="region of interest" description="Disordered" evidence="2">
    <location>
        <begin position="70"/>
        <end position="95"/>
    </location>
</feature>
<dbReference type="RefSeq" id="WP_108902492.1">
    <property type="nucleotide sequence ID" value="NZ_CP029187.1"/>
</dbReference>
<keyword evidence="6" id="KW-1185">Reference proteome</keyword>
<protein>
    <recommendedName>
        <fullName evidence="4">Secretion system C-terminal sorting domain-containing protein</fullName>
    </recommendedName>
</protein>
<organism evidence="5 6">
    <name type="scientific">Flavobacterium pallidum</name>
    <dbReference type="NCBI Taxonomy" id="2172098"/>
    <lineage>
        <taxon>Bacteria</taxon>
        <taxon>Pseudomonadati</taxon>
        <taxon>Bacteroidota</taxon>
        <taxon>Flavobacteriia</taxon>
        <taxon>Flavobacteriales</taxon>
        <taxon>Flavobacteriaceae</taxon>
        <taxon>Flavobacterium</taxon>
    </lineage>
</organism>
<dbReference type="OrthoDB" id="1138233at2"/>
<dbReference type="Pfam" id="PF18962">
    <property type="entry name" value="Por_Secre_tail"/>
    <property type="match status" value="1"/>
</dbReference>
<dbReference type="AlphaFoldDB" id="A0A2S1SE96"/>
<name>A0A2S1SE96_9FLAO</name>
<evidence type="ECO:0000313" key="6">
    <source>
        <dbReference type="Proteomes" id="UP000244937"/>
    </source>
</evidence>
<gene>
    <name evidence="5" type="ORF">HYN49_01625</name>
</gene>
<dbReference type="InterPro" id="IPR026444">
    <property type="entry name" value="Secre_tail"/>
</dbReference>
<proteinExistence type="predicted"/>
<evidence type="ECO:0000256" key="1">
    <source>
        <dbReference type="ARBA" id="ARBA00022729"/>
    </source>
</evidence>
<dbReference type="Proteomes" id="UP000244937">
    <property type="component" value="Chromosome"/>
</dbReference>
<feature type="domain" description="Secretion system C-terminal sorting" evidence="4">
    <location>
        <begin position="264"/>
        <end position="328"/>
    </location>
</feature>
<dbReference type="NCBIfam" id="TIGR04183">
    <property type="entry name" value="Por_Secre_tail"/>
    <property type="match status" value="1"/>
</dbReference>
<reference evidence="5 6" key="1">
    <citation type="submission" date="2018-05" db="EMBL/GenBank/DDBJ databases">
        <title>Genome sequencing of Flavobacterium sp. HYN0049.</title>
        <authorList>
            <person name="Yi H."/>
            <person name="Baek C."/>
        </authorList>
    </citation>
    <scope>NUCLEOTIDE SEQUENCE [LARGE SCALE GENOMIC DNA]</scope>
    <source>
        <strain evidence="5 6">HYN0049</strain>
    </source>
</reference>
<dbReference type="EMBL" id="CP029187">
    <property type="protein sequence ID" value="AWI24694.1"/>
    <property type="molecule type" value="Genomic_DNA"/>
</dbReference>
<evidence type="ECO:0000259" key="4">
    <source>
        <dbReference type="Pfam" id="PF18962"/>
    </source>
</evidence>
<evidence type="ECO:0000313" key="5">
    <source>
        <dbReference type="EMBL" id="AWI24694.1"/>
    </source>
</evidence>
<evidence type="ECO:0000256" key="3">
    <source>
        <dbReference type="SAM" id="SignalP"/>
    </source>
</evidence>